<organism evidence="3 4">
    <name type="scientific">Parastrongyloides trichosuri</name>
    <name type="common">Possum-specific nematode worm</name>
    <dbReference type="NCBI Taxonomy" id="131310"/>
    <lineage>
        <taxon>Eukaryota</taxon>
        <taxon>Metazoa</taxon>
        <taxon>Ecdysozoa</taxon>
        <taxon>Nematoda</taxon>
        <taxon>Chromadorea</taxon>
        <taxon>Rhabditida</taxon>
        <taxon>Tylenchina</taxon>
        <taxon>Panagrolaimomorpha</taxon>
        <taxon>Strongyloidoidea</taxon>
        <taxon>Strongyloididae</taxon>
        <taxon>Parastrongyloides</taxon>
    </lineage>
</organism>
<keyword evidence="2" id="KW-0812">Transmembrane</keyword>
<keyword evidence="3" id="KW-1185">Reference proteome</keyword>
<feature type="region of interest" description="Disordered" evidence="1">
    <location>
        <begin position="1"/>
        <end position="38"/>
    </location>
</feature>
<feature type="transmembrane region" description="Helical" evidence="2">
    <location>
        <begin position="58"/>
        <end position="79"/>
    </location>
</feature>
<name>A0A0N4ZJ72_PARTI</name>
<feature type="transmembrane region" description="Helical" evidence="2">
    <location>
        <begin position="149"/>
        <end position="170"/>
    </location>
</feature>
<feature type="transmembrane region" description="Helical" evidence="2">
    <location>
        <begin position="182"/>
        <end position="207"/>
    </location>
</feature>
<dbReference type="WBParaSite" id="PTRK_0000797800.1">
    <property type="protein sequence ID" value="PTRK_0000797800.1"/>
    <property type="gene ID" value="PTRK_0000797800"/>
</dbReference>
<sequence>MTESVASYHIPTEDGNLSGGGFSPLPKSKNSRSNTMSKIFPTNEFDSKKVKRKLDERIAIWTLLSLVGATIVLIIYGTIHSTSHEILKYYGEMAQDNLLRSGKFNQTVIQHSNGTIKSIIKSLMVDKDDLTPQFLKAYLESLYGLHSTIFNLIAFNIISFGILVSLHIAYTYGTTHNGSIKVLYRLVIIIILICLLFQAAIALFYLIPTSNDITDGSDFLLEKSKPSFTIVKKQLEVEIDCKFGLDEISIQIGRIDPCLPKIKNSLFSSFSGTLVLLFSILPFILIALTALWDTWLKDQLFIKKGRNFINKLVESN</sequence>
<accession>A0A0N4ZJ72</accession>
<dbReference type="Proteomes" id="UP000038045">
    <property type="component" value="Unplaced"/>
</dbReference>
<protein>
    <submittedName>
        <fullName evidence="4">Integral membrane protein</fullName>
    </submittedName>
</protein>
<evidence type="ECO:0000313" key="3">
    <source>
        <dbReference type="Proteomes" id="UP000038045"/>
    </source>
</evidence>
<reference evidence="4" key="1">
    <citation type="submission" date="2017-02" db="UniProtKB">
        <authorList>
            <consortium name="WormBaseParasite"/>
        </authorList>
    </citation>
    <scope>IDENTIFICATION</scope>
</reference>
<keyword evidence="2" id="KW-0472">Membrane</keyword>
<keyword evidence="2" id="KW-1133">Transmembrane helix</keyword>
<feature type="transmembrane region" description="Helical" evidence="2">
    <location>
        <begin position="274"/>
        <end position="296"/>
    </location>
</feature>
<evidence type="ECO:0000256" key="1">
    <source>
        <dbReference type="SAM" id="MobiDB-lite"/>
    </source>
</evidence>
<proteinExistence type="predicted"/>
<evidence type="ECO:0000313" key="4">
    <source>
        <dbReference type="WBParaSite" id="PTRK_0000797800.1"/>
    </source>
</evidence>
<evidence type="ECO:0000256" key="2">
    <source>
        <dbReference type="SAM" id="Phobius"/>
    </source>
</evidence>
<dbReference type="AlphaFoldDB" id="A0A0N4ZJ72"/>